<evidence type="ECO:0000259" key="4">
    <source>
        <dbReference type="Pfam" id="PF16113"/>
    </source>
</evidence>
<evidence type="ECO:0000256" key="1">
    <source>
        <dbReference type="ARBA" id="ARBA00001709"/>
    </source>
</evidence>
<sequence>MKKFSGAKEQAMTHDTIVRTDIQGTVGFITLNRPDKLNALNIEMIDAIFSVLRAWEADQEVRVVVMRGAGVRGFCAGGDIRELYAARETRDHLPARRFFEREYVLDHYVATYPKPILAFLDGIVMGGGVGLTAGARYRIVTERTRWAMPESGIGFFPDVGMRFFLSRLPHHAGRYLALTGESIGSTILLALGLAECEVRADEQDLLQERLIATLSEASGEGLESPSQEALEILLRKLCHRFQGDVQSQEDALLQEDAAQGKEEAFNREVQAFFQKTEQYFSGDSLKVVIQKLEAGRADGDAWADKTLGTLSGRSPTALFVIWEGLRRAQTMRYEETLIEDVRLSRHFLEHGDFYEGIRAQVIDKDRRPQWRPARMDEVNAEDVERFFEPFADETKLAFLR</sequence>
<dbReference type="GO" id="GO:0003860">
    <property type="term" value="F:3-hydroxyisobutyryl-CoA hydrolase activity"/>
    <property type="evidence" value="ECO:0007669"/>
    <property type="project" value="UniProtKB-EC"/>
</dbReference>
<evidence type="ECO:0000256" key="3">
    <source>
        <dbReference type="ARBA" id="ARBA00022801"/>
    </source>
</evidence>
<reference evidence="6" key="1">
    <citation type="journal article" date="2018" name="Sci. Rep.">
        <title>Lignite coal burning seam in the remote Altai Mountains harbors a hydrogen-driven thermophilic microbial community.</title>
        <authorList>
            <person name="Kadnikov V.V."/>
            <person name="Mardanov A.V."/>
            <person name="Ivasenko D.A."/>
            <person name="Antsiferov D.V."/>
            <person name="Beletsky A.V."/>
            <person name="Karnachuk O.V."/>
            <person name="Ravin N.V."/>
        </authorList>
    </citation>
    <scope>NUCLEOTIDE SEQUENCE [LARGE SCALE GENOMIC DNA]</scope>
</reference>
<dbReference type="Gene3D" id="3.90.226.10">
    <property type="entry name" value="2-enoyl-CoA Hydratase, Chain A, domain 1"/>
    <property type="match status" value="1"/>
</dbReference>
<dbReference type="CDD" id="cd06558">
    <property type="entry name" value="crotonase-like"/>
    <property type="match status" value="1"/>
</dbReference>
<evidence type="ECO:0000313" key="5">
    <source>
        <dbReference type="EMBL" id="PTQ55041.1"/>
    </source>
</evidence>
<organism evidence="5 6">
    <name type="scientific">Candidatus Carbonibacillus altaicus</name>
    <dbReference type="NCBI Taxonomy" id="2163959"/>
    <lineage>
        <taxon>Bacteria</taxon>
        <taxon>Bacillati</taxon>
        <taxon>Bacillota</taxon>
        <taxon>Bacilli</taxon>
        <taxon>Bacillales</taxon>
        <taxon>Candidatus Carbonibacillus</taxon>
    </lineage>
</organism>
<dbReference type="Proteomes" id="UP000244338">
    <property type="component" value="Unassembled WGS sequence"/>
</dbReference>
<comment type="catalytic activity">
    <reaction evidence="1">
        <text>3-hydroxy-2-methylpropanoyl-CoA + H2O = 3-hydroxy-2-methylpropanoate + CoA + H(+)</text>
        <dbReference type="Rhea" id="RHEA:20888"/>
        <dbReference type="ChEBI" id="CHEBI:11805"/>
        <dbReference type="ChEBI" id="CHEBI:15377"/>
        <dbReference type="ChEBI" id="CHEBI:15378"/>
        <dbReference type="ChEBI" id="CHEBI:57287"/>
        <dbReference type="ChEBI" id="CHEBI:57340"/>
        <dbReference type="EC" id="3.1.2.4"/>
    </reaction>
</comment>
<name>A0A2R6XX88_9BACL</name>
<evidence type="ECO:0000256" key="2">
    <source>
        <dbReference type="ARBA" id="ARBA00011915"/>
    </source>
</evidence>
<dbReference type="Pfam" id="PF16113">
    <property type="entry name" value="ECH_2"/>
    <property type="match status" value="1"/>
</dbReference>
<dbReference type="PANTHER" id="PTHR43176:SF3">
    <property type="entry name" value="3-HYDROXYISOBUTYRYL-COA HYDROLASE, MITOCHONDRIAL"/>
    <property type="match status" value="1"/>
</dbReference>
<dbReference type="AlphaFoldDB" id="A0A2R6XX88"/>
<dbReference type="EMBL" id="PEBX01000224">
    <property type="protein sequence ID" value="PTQ55041.1"/>
    <property type="molecule type" value="Genomic_DNA"/>
</dbReference>
<dbReference type="GO" id="GO:0006574">
    <property type="term" value="P:L-valine catabolic process"/>
    <property type="evidence" value="ECO:0007669"/>
    <property type="project" value="TreeGrafter"/>
</dbReference>
<proteinExistence type="predicted"/>
<gene>
    <name evidence="5" type="ORF">BSOLF_0847</name>
</gene>
<dbReference type="InterPro" id="IPR029045">
    <property type="entry name" value="ClpP/crotonase-like_dom_sf"/>
</dbReference>
<dbReference type="NCBIfam" id="NF004127">
    <property type="entry name" value="PRK05617.1"/>
    <property type="match status" value="1"/>
</dbReference>
<keyword evidence="3 5" id="KW-0378">Hydrolase</keyword>
<dbReference type="InterPro" id="IPR032259">
    <property type="entry name" value="HIBYL-CoA-H"/>
</dbReference>
<accession>A0A2R6XX88</accession>
<comment type="caution">
    <text evidence="5">The sequence shown here is derived from an EMBL/GenBank/DDBJ whole genome shotgun (WGS) entry which is preliminary data.</text>
</comment>
<dbReference type="InterPro" id="IPR045004">
    <property type="entry name" value="ECH_dom"/>
</dbReference>
<dbReference type="PANTHER" id="PTHR43176">
    <property type="entry name" value="3-HYDROXYISOBUTYRYL-COA HYDROLASE-RELATED"/>
    <property type="match status" value="1"/>
</dbReference>
<dbReference type="SUPFAM" id="SSF52096">
    <property type="entry name" value="ClpP/crotonase"/>
    <property type="match status" value="1"/>
</dbReference>
<protein>
    <recommendedName>
        <fullName evidence="2">3-hydroxyisobutyryl-CoA hydrolase</fullName>
        <ecNumber evidence="2">3.1.2.4</ecNumber>
    </recommendedName>
</protein>
<feature type="domain" description="Enoyl-CoA hydratase/isomerase" evidence="4">
    <location>
        <begin position="26"/>
        <end position="387"/>
    </location>
</feature>
<evidence type="ECO:0000313" key="6">
    <source>
        <dbReference type="Proteomes" id="UP000244338"/>
    </source>
</evidence>
<dbReference type="EC" id="3.1.2.4" evidence="2"/>